<dbReference type="InterPro" id="IPR011050">
    <property type="entry name" value="Pectin_lyase_fold/virulence"/>
</dbReference>
<dbReference type="EMBL" id="UOEW01000229">
    <property type="protein sequence ID" value="VAW39406.1"/>
    <property type="molecule type" value="Genomic_DNA"/>
</dbReference>
<evidence type="ECO:0000313" key="1">
    <source>
        <dbReference type="EMBL" id="VAW39406.1"/>
    </source>
</evidence>
<evidence type="ECO:0008006" key="2">
    <source>
        <dbReference type="Google" id="ProtNLM"/>
    </source>
</evidence>
<dbReference type="AlphaFoldDB" id="A0A3B0W457"/>
<protein>
    <recommendedName>
        <fullName evidence="2">Right handed beta helix domain-containing protein</fullName>
    </recommendedName>
</protein>
<proteinExistence type="predicted"/>
<gene>
    <name evidence="1" type="ORF">MNBD_GAMMA01-1061</name>
</gene>
<reference evidence="1" key="1">
    <citation type="submission" date="2018-06" db="EMBL/GenBank/DDBJ databases">
        <authorList>
            <person name="Zhirakovskaya E."/>
        </authorList>
    </citation>
    <scope>NUCLEOTIDE SEQUENCE</scope>
</reference>
<organism evidence="1">
    <name type="scientific">hydrothermal vent metagenome</name>
    <dbReference type="NCBI Taxonomy" id="652676"/>
    <lineage>
        <taxon>unclassified sequences</taxon>
        <taxon>metagenomes</taxon>
        <taxon>ecological metagenomes</taxon>
    </lineage>
</organism>
<dbReference type="SUPFAM" id="SSF51126">
    <property type="entry name" value="Pectin lyase-like"/>
    <property type="match status" value="1"/>
</dbReference>
<sequence>EENEGTSGSALYLFGSNSFARIEGSVFNNNNNAGNSDDFVIRAAVSATVEVIHSTFADNLIQNSATFGITSNSELRLYSSIVHDPQGVVLDINPGTTIIDCIMAHETSSFTGTNVFLNDPDFIDRNNRDYHLSPNSLAIDVCDNSQSSIQYKDIDFQSRGMDNINIVDINGSFDIGADETSGNDVIFEDGFE</sequence>
<accession>A0A3B0W457</accession>
<name>A0A3B0W457_9ZZZZ</name>
<feature type="non-terminal residue" evidence="1">
    <location>
        <position position="1"/>
    </location>
</feature>